<protein>
    <submittedName>
        <fullName evidence="1">Putative secreted protein</fullName>
    </submittedName>
</protein>
<dbReference type="AlphaFoldDB" id="A0A2M4D9X5"/>
<sequence length="186" mass="20769">MNPSFFRCVCALLVWRFSCGFMFLPPPFLLGPIITSNSTMGLGCSLLGNRYVLFGESCQQQISVALISSSVVAVRMQICATIQRCCMFCNMQNTRIKMSPQSPPSKTDAFERSPVIFERSANLSNALLTVRPFSFCVVRFDMGRSINCALYFPRSIFARFCPVRCCCSCAFWAFCVVACLSRVFPG</sequence>
<organism evidence="1">
    <name type="scientific">Anopheles darlingi</name>
    <name type="common">Mosquito</name>
    <dbReference type="NCBI Taxonomy" id="43151"/>
    <lineage>
        <taxon>Eukaryota</taxon>
        <taxon>Metazoa</taxon>
        <taxon>Ecdysozoa</taxon>
        <taxon>Arthropoda</taxon>
        <taxon>Hexapoda</taxon>
        <taxon>Insecta</taxon>
        <taxon>Pterygota</taxon>
        <taxon>Neoptera</taxon>
        <taxon>Endopterygota</taxon>
        <taxon>Diptera</taxon>
        <taxon>Nematocera</taxon>
        <taxon>Culicoidea</taxon>
        <taxon>Culicidae</taxon>
        <taxon>Anophelinae</taxon>
        <taxon>Anopheles</taxon>
    </lineage>
</organism>
<dbReference type="EMBL" id="GGFL01010205">
    <property type="protein sequence ID" value="MBW74383.1"/>
    <property type="molecule type" value="Transcribed_RNA"/>
</dbReference>
<proteinExistence type="predicted"/>
<accession>A0A2M4D9X5</accession>
<evidence type="ECO:0000313" key="1">
    <source>
        <dbReference type="EMBL" id="MBW74383.1"/>
    </source>
</evidence>
<reference evidence="1" key="1">
    <citation type="submission" date="2018-01" db="EMBL/GenBank/DDBJ databases">
        <title>An insight into the sialome of Amazonian anophelines.</title>
        <authorList>
            <person name="Ribeiro J.M."/>
            <person name="Scarpassa V."/>
            <person name="Calvo E."/>
        </authorList>
    </citation>
    <scope>NUCLEOTIDE SEQUENCE</scope>
</reference>
<name>A0A2M4D9X5_ANODA</name>